<dbReference type="SUPFAM" id="SSF52540">
    <property type="entry name" value="P-loop containing nucleoside triphosphate hydrolases"/>
    <property type="match status" value="1"/>
</dbReference>
<dbReference type="PANTHER" id="PTHR10887">
    <property type="entry name" value="DNA2/NAM7 HELICASE FAMILY"/>
    <property type="match status" value="1"/>
</dbReference>
<evidence type="ECO:0000259" key="3">
    <source>
        <dbReference type="Pfam" id="PF13087"/>
    </source>
</evidence>
<feature type="domain" description="DNA2/NAM7 helicase helicase" evidence="2">
    <location>
        <begin position="496"/>
        <end position="565"/>
    </location>
</feature>
<gene>
    <name evidence="4" type="ORF">SO694_00004131</name>
</gene>
<evidence type="ECO:0000313" key="4">
    <source>
        <dbReference type="EMBL" id="KAK7249639.1"/>
    </source>
</evidence>
<keyword evidence="5" id="KW-1185">Reference proteome</keyword>
<dbReference type="InterPro" id="IPR027417">
    <property type="entry name" value="P-loop_NTPase"/>
</dbReference>
<dbReference type="EMBL" id="JBBJCI010000040">
    <property type="protein sequence ID" value="KAK7249639.1"/>
    <property type="molecule type" value="Genomic_DNA"/>
</dbReference>
<sequence length="1203" mass="129740">MGVTKSSAIAAGRGRGREPERQPSAALKPGQRLPNSRRNFSLRPSEVDGALSLWPRARRRVARAAAGGANRILRSMPAYRCGICNVFSSSLEQHARHLDGARHRRNEAAALQGAAPSQGNFTNAKRQKRAQRDAAAVSACLDVVDGGGGFADDPHPAPLRERLLAGEGREDLSPHFARAFSGDVETYANSYREALLLEARATIAGDQPTGEWKERRVNRVHPPRLSVDGVEFDTLTTDTFARVSSGGFEALCVAEAAVGGQTNGNGLTPLDIRVPESTHARFFDIARVNRVVRVRVADSVVALIRADTALLRCLRSPAALCPVALALASDGKGPRKAQPHAKTTTAAAIPWQPATDPATGRTYWYRGAETTWEKPPDESPAAAAGGGALDWIAATVLTATGGDAADATRAVERGKAKEPLCATVSLIHGPPGTGKTTELARILNAEPGRVLCCATSNRAVNELCDRYHALGRRNGFILGVGGEGHARWNAAKSMGEREQAKSCAVVFCTLATAGRSDLRDLLRFRDLLVVDEAGQATEPDVISAADAAHASRLILCGDPLQLPPILNCRDQTGGLRVSALERLLDVGERDDVSFRFLDVQRRMHPSISRYPNGAYYAGRVADAESVRTRDEPDWLADARRRDERLRELPPRSVLDTRGAMRRVGTSSANDEEVRVVVELVAALLRDAPRDADVAVISFYAAQVRALQDALEPGAYAGLRVGSVDAFQGSEADVVLISCVRAPQGGGSSDRGDDLGFVADERRFNVALTRARHALFVVADAATLDNDRAPEHVRGLVRDARGRGEVVPASQVARYYEGRSCDRTRSRSAAAAPMRLAPLLALAAANTALNATHDRLPSGTAAALARLELIDAWLADGADPPAHWAVRKPGDVAAKAKVLVESKQKEVNSSWLSRESYRDEKTPVVVKALHKAGRFEFGHRESDIAYFELLYLELLRGEPGIPVLYGGWATRSHIVWVTSDGGASVGKGLGRSSDPAKLSKAYDHRARKHPIEVARAWFRCFRSFGERGGFVLTDFKPEQFTLDPAGDIYLVDGPAPNDGAIAAFARKHFTAGAASDIIIPGAEPRTLPRHIDLEPGAPWPCPADEPIVCAKRTYKQHHCADSHCETKRARGAPELAACRGGTCDAFDWRAHVYDVASRDWLLPRVISLAFDRSDAARLEALSARMLAHDPDARPSFDALLSMLE</sequence>
<comment type="caution">
    <text evidence="4">The sequence shown here is derived from an EMBL/GenBank/DDBJ whole genome shotgun (WGS) entry which is preliminary data.</text>
</comment>
<dbReference type="InterPro" id="IPR041679">
    <property type="entry name" value="DNA2/NAM7-like_C"/>
</dbReference>
<evidence type="ECO:0000259" key="2">
    <source>
        <dbReference type="Pfam" id="PF13086"/>
    </source>
</evidence>
<organism evidence="4 5">
    <name type="scientific">Aureococcus anophagefferens</name>
    <name type="common">Harmful bloom alga</name>
    <dbReference type="NCBI Taxonomy" id="44056"/>
    <lineage>
        <taxon>Eukaryota</taxon>
        <taxon>Sar</taxon>
        <taxon>Stramenopiles</taxon>
        <taxon>Ochrophyta</taxon>
        <taxon>Pelagophyceae</taxon>
        <taxon>Pelagomonadales</taxon>
        <taxon>Pelagomonadaceae</taxon>
        <taxon>Aureococcus</taxon>
    </lineage>
</organism>
<dbReference type="InterPro" id="IPR036236">
    <property type="entry name" value="Znf_C2H2_sf"/>
</dbReference>
<dbReference type="CDD" id="cd18808">
    <property type="entry name" value="SF1_C_Upf1"/>
    <property type="match status" value="1"/>
</dbReference>
<dbReference type="InterPro" id="IPR047187">
    <property type="entry name" value="SF1_C_Upf1"/>
</dbReference>
<dbReference type="PANTHER" id="PTHR10887:SF495">
    <property type="entry name" value="HELICASE SENATAXIN ISOFORM X1-RELATED"/>
    <property type="match status" value="1"/>
</dbReference>
<reference evidence="4 5" key="1">
    <citation type="submission" date="2024-03" db="EMBL/GenBank/DDBJ databases">
        <title>Aureococcus anophagefferens CCMP1851 and Kratosvirus quantuckense: Draft genome of a second virus-susceptible host strain in the model system.</title>
        <authorList>
            <person name="Chase E."/>
            <person name="Truchon A.R."/>
            <person name="Schepens W."/>
            <person name="Wilhelm S.W."/>
        </authorList>
    </citation>
    <scope>NUCLEOTIDE SEQUENCE [LARGE SCALE GENOMIC DNA]</scope>
    <source>
        <strain evidence="4 5">CCMP1851</strain>
    </source>
</reference>
<dbReference type="InterPro" id="IPR045055">
    <property type="entry name" value="DNA2/NAM7-like"/>
</dbReference>
<dbReference type="Pfam" id="PF13086">
    <property type="entry name" value="AAA_11"/>
    <property type="match status" value="2"/>
</dbReference>
<dbReference type="InterPro" id="IPR041677">
    <property type="entry name" value="DNA2/NAM7_AAA_11"/>
</dbReference>
<dbReference type="Pfam" id="PF13087">
    <property type="entry name" value="AAA_12"/>
    <property type="match status" value="1"/>
</dbReference>
<feature type="domain" description="DNA2/NAM7 helicase-like C-terminal" evidence="3">
    <location>
        <begin position="576"/>
        <end position="780"/>
    </location>
</feature>
<feature type="domain" description="DNA2/NAM7 helicase helicase" evidence="2">
    <location>
        <begin position="419"/>
        <end position="469"/>
    </location>
</feature>
<dbReference type="SUPFAM" id="SSF57667">
    <property type="entry name" value="beta-beta-alpha zinc fingers"/>
    <property type="match status" value="1"/>
</dbReference>
<evidence type="ECO:0008006" key="6">
    <source>
        <dbReference type="Google" id="ProtNLM"/>
    </source>
</evidence>
<proteinExistence type="predicted"/>
<evidence type="ECO:0000313" key="5">
    <source>
        <dbReference type="Proteomes" id="UP001363151"/>
    </source>
</evidence>
<name>A0ABR1G979_AURAN</name>
<protein>
    <recommendedName>
        <fullName evidence="6">WW domain-containing protein</fullName>
    </recommendedName>
</protein>
<accession>A0ABR1G979</accession>
<dbReference type="Gene3D" id="3.40.50.300">
    <property type="entry name" value="P-loop containing nucleotide triphosphate hydrolases"/>
    <property type="match status" value="2"/>
</dbReference>
<evidence type="ECO:0000256" key="1">
    <source>
        <dbReference type="SAM" id="MobiDB-lite"/>
    </source>
</evidence>
<feature type="region of interest" description="Disordered" evidence="1">
    <location>
        <begin position="1"/>
        <end position="42"/>
    </location>
</feature>
<dbReference type="Proteomes" id="UP001363151">
    <property type="component" value="Unassembled WGS sequence"/>
</dbReference>